<keyword evidence="3" id="KW-1185">Reference proteome</keyword>
<proteinExistence type="predicted"/>
<sequence>MWTFLMNNTTKREQKEGSKKRPPERAVSRWKSTLSVNEVKQKNRKKQRGGGDDEARPDSFAVHVTKVKLENFQRNHFEALRKLKSLTCQK</sequence>
<dbReference type="AlphaFoldDB" id="A0A1J1I6H7"/>
<protein>
    <submittedName>
        <fullName evidence="2">CLUMA_CG008867, isoform A</fullName>
    </submittedName>
</protein>
<feature type="region of interest" description="Disordered" evidence="1">
    <location>
        <begin position="1"/>
        <end position="60"/>
    </location>
</feature>
<evidence type="ECO:0000256" key="1">
    <source>
        <dbReference type="SAM" id="MobiDB-lite"/>
    </source>
</evidence>
<evidence type="ECO:0000313" key="3">
    <source>
        <dbReference type="Proteomes" id="UP000183832"/>
    </source>
</evidence>
<accession>A0A1J1I6H7</accession>
<dbReference type="EMBL" id="CVRI01000041">
    <property type="protein sequence ID" value="CRK95180.1"/>
    <property type="molecule type" value="Genomic_DNA"/>
</dbReference>
<evidence type="ECO:0000313" key="2">
    <source>
        <dbReference type="EMBL" id="CRK95180.1"/>
    </source>
</evidence>
<dbReference type="Proteomes" id="UP000183832">
    <property type="component" value="Unassembled WGS sequence"/>
</dbReference>
<reference evidence="2 3" key="1">
    <citation type="submission" date="2015-04" db="EMBL/GenBank/DDBJ databases">
        <authorList>
            <person name="Syromyatnikov M.Y."/>
            <person name="Popov V.N."/>
        </authorList>
    </citation>
    <scope>NUCLEOTIDE SEQUENCE [LARGE SCALE GENOMIC DNA]</scope>
</reference>
<feature type="compositionally biased region" description="Basic and acidic residues" evidence="1">
    <location>
        <begin position="10"/>
        <end position="27"/>
    </location>
</feature>
<name>A0A1J1I6H7_9DIPT</name>
<gene>
    <name evidence="2" type="ORF">CLUMA_CG008867</name>
</gene>
<organism evidence="2 3">
    <name type="scientific">Clunio marinus</name>
    <dbReference type="NCBI Taxonomy" id="568069"/>
    <lineage>
        <taxon>Eukaryota</taxon>
        <taxon>Metazoa</taxon>
        <taxon>Ecdysozoa</taxon>
        <taxon>Arthropoda</taxon>
        <taxon>Hexapoda</taxon>
        <taxon>Insecta</taxon>
        <taxon>Pterygota</taxon>
        <taxon>Neoptera</taxon>
        <taxon>Endopterygota</taxon>
        <taxon>Diptera</taxon>
        <taxon>Nematocera</taxon>
        <taxon>Chironomoidea</taxon>
        <taxon>Chironomidae</taxon>
        <taxon>Clunio</taxon>
    </lineage>
</organism>